<sequence length="74" mass="8785">MQHQMEPIIKINFSTQNRFQHFPFTSVCLHLFMKIVRSNDSPFLSFFGASSTLTLLDLPLFFVLKQHTIRRNDR</sequence>
<comment type="caution">
    <text evidence="2">The sequence shown here is derived from an EMBL/GenBank/DDBJ whole genome shotgun (WGS) entry which is preliminary data.</text>
</comment>
<keyword evidence="1" id="KW-1133">Transmembrane helix</keyword>
<name>U2KG07_9FIRM</name>
<feature type="transmembrane region" description="Helical" evidence="1">
    <location>
        <begin position="43"/>
        <end position="64"/>
    </location>
</feature>
<feature type="non-terminal residue" evidence="2">
    <location>
        <position position="74"/>
    </location>
</feature>
<organism evidence="2 3">
    <name type="scientific">Ruminococcus callidus ATCC 27760</name>
    <dbReference type="NCBI Taxonomy" id="411473"/>
    <lineage>
        <taxon>Bacteria</taxon>
        <taxon>Bacillati</taxon>
        <taxon>Bacillota</taxon>
        <taxon>Clostridia</taxon>
        <taxon>Eubacteriales</taxon>
        <taxon>Oscillospiraceae</taxon>
        <taxon>Ruminococcus</taxon>
    </lineage>
</organism>
<evidence type="ECO:0000313" key="3">
    <source>
        <dbReference type="Proteomes" id="UP000016662"/>
    </source>
</evidence>
<dbReference type="HOGENOM" id="CLU_2693839_0_0_9"/>
<gene>
    <name evidence="2" type="ORF">RUMCAL_00129</name>
</gene>
<keyword evidence="1" id="KW-0812">Transmembrane</keyword>
<keyword evidence="1" id="KW-0472">Membrane</keyword>
<evidence type="ECO:0000256" key="1">
    <source>
        <dbReference type="SAM" id="Phobius"/>
    </source>
</evidence>
<reference evidence="2 3" key="1">
    <citation type="submission" date="2013-07" db="EMBL/GenBank/DDBJ databases">
        <authorList>
            <person name="Weinstock G."/>
            <person name="Sodergren E."/>
            <person name="Wylie T."/>
            <person name="Fulton L."/>
            <person name="Fulton R."/>
            <person name="Fronick C."/>
            <person name="O'Laughlin M."/>
            <person name="Godfrey J."/>
            <person name="Miner T."/>
            <person name="Herter B."/>
            <person name="Appelbaum E."/>
            <person name="Cordes M."/>
            <person name="Lek S."/>
            <person name="Wollam A."/>
            <person name="Pepin K.H."/>
            <person name="Palsikar V.B."/>
            <person name="Mitreva M."/>
            <person name="Wilson R.K."/>
        </authorList>
    </citation>
    <scope>NUCLEOTIDE SEQUENCE [LARGE SCALE GENOMIC DNA]</scope>
    <source>
        <strain evidence="2 3">ATCC 27760</strain>
    </source>
</reference>
<keyword evidence="3" id="KW-1185">Reference proteome</keyword>
<evidence type="ECO:0000313" key="2">
    <source>
        <dbReference type="EMBL" id="ERJ97471.1"/>
    </source>
</evidence>
<protein>
    <submittedName>
        <fullName evidence="2">Uncharacterized protein</fullName>
    </submittedName>
</protein>
<dbReference type="AlphaFoldDB" id="U2KG07"/>
<dbReference type="STRING" id="411473.RUMCAL_00129"/>
<dbReference type="EMBL" id="AWVF01000019">
    <property type="protein sequence ID" value="ERJ97471.1"/>
    <property type="molecule type" value="Genomic_DNA"/>
</dbReference>
<proteinExistence type="predicted"/>
<dbReference type="Proteomes" id="UP000016662">
    <property type="component" value="Unassembled WGS sequence"/>
</dbReference>
<accession>U2KG07</accession>